<reference evidence="1 2" key="1">
    <citation type="submission" date="2020-04" db="EMBL/GenBank/DDBJ databases">
        <title>Sequencing and Assembly of C. fimi.</title>
        <authorList>
            <person name="Ramsey A.R."/>
        </authorList>
    </citation>
    <scope>NUCLEOTIDE SEQUENCE [LARGE SCALE GENOMIC DNA]</scope>
    <source>
        <strain evidence="1 2">SB</strain>
    </source>
</reference>
<proteinExistence type="predicted"/>
<evidence type="ECO:0000313" key="1">
    <source>
        <dbReference type="EMBL" id="NMR19461.1"/>
    </source>
</evidence>
<dbReference type="Proteomes" id="UP000562124">
    <property type="component" value="Unassembled WGS sequence"/>
</dbReference>
<name>A0A7Y0LX22_CELFI</name>
<keyword evidence="2" id="KW-1185">Reference proteome</keyword>
<dbReference type="EMBL" id="JABCJJ010000004">
    <property type="protein sequence ID" value="NMR19461.1"/>
    <property type="molecule type" value="Genomic_DNA"/>
</dbReference>
<accession>A0A7Y0LX22</accession>
<comment type="caution">
    <text evidence="1">The sequence shown here is derived from an EMBL/GenBank/DDBJ whole genome shotgun (WGS) entry which is preliminary data.</text>
</comment>
<protein>
    <submittedName>
        <fullName evidence="1">Uncharacterized protein</fullName>
    </submittedName>
</protein>
<organism evidence="1 2">
    <name type="scientific">Cellulomonas fimi</name>
    <dbReference type="NCBI Taxonomy" id="1708"/>
    <lineage>
        <taxon>Bacteria</taxon>
        <taxon>Bacillati</taxon>
        <taxon>Actinomycetota</taxon>
        <taxon>Actinomycetes</taxon>
        <taxon>Micrococcales</taxon>
        <taxon>Cellulomonadaceae</taxon>
        <taxon>Cellulomonas</taxon>
    </lineage>
</organism>
<gene>
    <name evidence="1" type="ORF">HIR71_04360</name>
</gene>
<sequence>MASPYATPLPPPRVCGASLELRHLGDASELDLVVRADPAAPGTTIGTRAVCRAVQRARTQRVTRVVIAVDDADPSSGVVLEALRATVGHDADAIAMRRAGSSVMVTVDVRSR</sequence>
<dbReference type="AlphaFoldDB" id="A0A7Y0LX22"/>
<evidence type="ECO:0000313" key="2">
    <source>
        <dbReference type="Proteomes" id="UP000562124"/>
    </source>
</evidence>
<dbReference type="RefSeq" id="WP_169323776.1">
    <property type="nucleotide sequence ID" value="NZ_JABCJJ010000004.1"/>
</dbReference>